<feature type="domain" description="TerD" evidence="3">
    <location>
        <begin position="352"/>
        <end position="519"/>
    </location>
</feature>
<dbReference type="InterPro" id="IPR003325">
    <property type="entry name" value="TerD"/>
</dbReference>
<feature type="domain" description="TerD" evidence="3">
    <location>
        <begin position="556"/>
        <end position="737"/>
    </location>
</feature>
<dbReference type="PANTHER" id="PTHR32097">
    <property type="entry name" value="CAMP-BINDING PROTEIN 1-RELATED"/>
    <property type="match status" value="1"/>
</dbReference>
<evidence type="ECO:0000256" key="1">
    <source>
        <dbReference type="ARBA" id="ARBA00008775"/>
    </source>
</evidence>
<dbReference type="Gene3D" id="2.60.60.30">
    <property type="entry name" value="sav2460 like domains"/>
    <property type="match status" value="4"/>
</dbReference>
<dbReference type="EMBL" id="HBGA01008007">
    <property type="protein sequence ID" value="CAD8991852.1"/>
    <property type="molecule type" value="Transcribed_RNA"/>
</dbReference>
<comment type="similarity">
    <text evidence="1">Belongs to the CAPAB/TerDEXZ family.</text>
</comment>
<organism evidence="4">
    <name type="scientific">Eutreptiella gymnastica</name>
    <dbReference type="NCBI Taxonomy" id="73025"/>
    <lineage>
        <taxon>Eukaryota</taxon>
        <taxon>Discoba</taxon>
        <taxon>Euglenozoa</taxon>
        <taxon>Euglenida</taxon>
        <taxon>Spirocuta</taxon>
        <taxon>Euglenophyceae</taxon>
        <taxon>Eutreptiales</taxon>
        <taxon>Eutreptiaceae</taxon>
        <taxon>Eutreptiella</taxon>
    </lineage>
</organism>
<dbReference type="AlphaFoldDB" id="A0A7S1HUT5"/>
<dbReference type="CDD" id="cd06974">
    <property type="entry name" value="TerD_like"/>
    <property type="match status" value="2"/>
</dbReference>
<evidence type="ECO:0000259" key="3">
    <source>
        <dbReference type="Pfam" id="PF02342"/>
    </source>
</evidence>
<evidence type="ECO:0000256" key="2">
    <source>
        <dbReference type="SAM" id="MobiDB-lite"/>
    </source>
</evidence>
<dbReference type="InterPro" id="IPR051324">
    <property type="entry name" value="Stress/Tellurium_Resist"/>
</dbReference>
<gene>
    <name evidence="4" type="ORF">EGYM00392_LOCUS2897</name>
</gene>
<dbReference type="PANTHER" id="PTHR32097:SF4">
    <property type="entry name" value="GENERAL STRESS PROTEIN 16U"/>
    <property type="match status" value="1"/>
</dbReference>
<feature type="compositionally biased region" description="Basic and acidic residues" evidence="2">
    <location>
        <begin position="35"/>
        <end position="51"/>
    </location>
</feature>
<proteinExistence type="inferred from homology"/>
<feature type="domain" description="TerD" evidence="3">
    <location>
        <begin position="158"/>
        <end position="328"/>
    </location>
</feature>
<evidence type="ECO:0000313" key="4">
    <source>
        <dbReference type="EMBL" id="CAD8991852.1"/>
    </source>
</evidence>
<accession>A0A7S1HUT5</accession>
<feature type="region of interest" description="Disordered" evidence="2">
    <location>
        <begin position="14"/>
        <end position="65"/>
    </location>
</feature>
<name>A0A7S1HUT5_9EUGL</name>
<protein>
    <recommendedName>
        <fullName evidence="3">TerD domain-containing protein</fullName>
    </recommendedName>
</protein>
<dbReference type="Pfam" id="PF02342">
    <property type="entry name" value="TerD"/>
    <property type="match status" value="4"/>
</dbReference>
<sequence>MAIARIFQRLQKPQRNSAPVEFKSNAFNTPGLGPTHEELESFEDASKERWRPSYGKPGRPHGALSSSAVRAPLLAAERRPASASASAFASELTCRADAASHPPATVRALQARARAAPKSRRLAKPAGQANPFPDPALINERVATAMNRVVAQAHPCLHLECGQAVDLLGAVRRPTHLWVGVQWDTIPDPDGDPVEVDVLAFGLDARQRCTKRKNCVSWSNKRSEMDALIHADDGKDGDEETVCMHLYRAKMAGVASLAIVVNIRDAHGRGQQFADNITSISVTIYTKFGSRHKDIVKVVTRAPFEPGIVAMEVARLVRTDQTWRVQRNPVAYSCQARHIVAQYLISSSRRALEKGELFHLVPEPQKTMCLGLAWVPLSNPDNPAAGLCPLDAIVVMLDSRGRQVGPFVTPKNPRGPGVFHHASSRSWDPEDDTVDCETIEMTFDRVPLSVYQILVVVIIDNQWQAKGYTYNKITGSSFRLYVRDKDPSKPGVELCRHDLPLDLSLETAVEFMRLTRDKDGNFGMLIGTGDGAVCDSHALAEHFRKGTWLMRMGCQHLKWGDRLNVTRGFPELSTATVGVGWDTDHPVDLDLLVVLLGANGKMAMAQDLVWAENMTNKTGTVKMTLVSSDGEGLGDDEACQLQLYSLRPSVEQIVFIVAINQSDNEEDVMFGALQGGFIRMYDNDKGFDVLRADLDIRQYEYETALEFGRLIRPVGEREWTFMSKPEPYGGGAAEIAALFSNAVLKPGSSIKLDYEKGPLLFGLGWDDPMVPSDFEYDLDVLVIGLGPDERLVSKEYFIWHKQPSCPDGSIQHLGEVQDGSSYDQETVLLDLSSISSKVSQILFIVRIFDAKARGQHLGAISSMWLRLIAGGCVANSPRSEDITEIFRCTLEGMRSNKMHAIEVGRVCKNKERRARGSPIVWEFRATGHASKNVVWEEKYS</sequence>
<feature type="domain" description="TerD" evidence="3">
    <location>
        <begin position="744"/>
        <end position="927"/>
    </location>
</feature>
<reference evidence="4" key="1">
    <citation type="submission" date="2021-01" db="EMBL/GenBank/DDBJ databases">
        <authorList>
            <person name="Corre E."/>
            <person name="Pelletier E."/>
            <person name="Niang G."/>
            <person name="Scheremetjew M."/>
            <person name="Finn R."/>
            <person name="Kale V."/>
            <person name="Holt S."/>
            <person name="Cochrane G."/>
            <person name="Meng A."/>
            <person name="Brown T."/>
            <person name="Cohen L."/>
        </authorList>
    </citation>
    <scope>NUCLEOTIDE SEQUENCE</scope>
    <source>
        <strain evidence="4">NIES-381</strain>
    </source>
</reference>